<evidence type="ECO:0000313" key="1">
    <source>
        <dbReference type="EMBL" id="CAG8373561.1"/>
    </source>
</evidence>
<dbReference type="Proteomes" id="UP001152646">
    <property type="component" value="Unassembled WGS sequence"/>
</dbReference>
<protein>
    <recommendedName>
        <fullName evidence="3">Luciferase-like domain-containing protein</fullName>
    </recommendedName>
</protein>
<reference evidence="1" key="1">
    <citation type="submission" date="2021-07" db="EMBL/GenBank/DDBJ databases">
        <authorList>
            <person name="Branca A.L. A."/>
        </authorList>
    </citation>
    <scope>NUCLEOTIDE SEQUENCE</scope>
</reference>
<dbReference type="PANTHER" id="PTHR30011:SF30">
    <property type="entry name" value="XENOBIOTIC COMPOUND MONOOXYGENASE, DSZA FAMILY (AFU_ORTHOLOGUE AFUA_6G01920)"/>
    <property type="match status" value="1"/>
</dbReference>
<organism evidence="1 2">
    <name type="scientific">Penicillium salamii</name>
    <dbReference type="NCBI Taxonomy" id="1612424"/>
    <lineage>
        <taxon>Eukaryota</taxon>
        <taxon>Fungi</taxon>
        <taxon>Dikarya</taxon>
        <taxon>Ascomycota</taxon>
        <taxon>Pezizomycotina</taxon>
        <taxon>Eurotiomycetes</taxon>
        <taxon>Eurotiomycetidae</taxon>
        <taxon>Eurotiales</taxon>
        <taxon>Aspergillaceae</taxon>
        <taxon>Penicillium</taxon>
    </lineage>
</organism>
<sequence length="118" mass="12815">MGDSDATSQNGAANANVKKHILLNAFDMSTVGHLSPGQWRNPKDKSATKRTLEYWIELAKLLERGGINALFLADTTGGHDTYEGKLDECIRRAAQWPVTDPTIVSIIGKPSGSSYLTL</sequence>
<evidence type="ECO:0000313" key="2">
    <source>
        <dbReference type="Proteomes" id="UP001152646"/>
    </source>
</evidence>
<dbReference type="PANTHER" id="PTHR30011">
    <property type="entry name" value="ALKANESULFONATE MONOOXYGENASE-RELATED"/>
    <property type="match status" value="1"/>
</dbReference>
<dbReference type="AlphaFoldDB" id="A0A9W4J6A0"/>
<dbReference type="InterPro" id="IPR036661">
    <property type="entry name" value="Luciferase-like_sf"/>
</dbReference>
<dbReference type="OrthoDB" id="8922241at2759"/>
<comment type="caution">
    <text evidence="1">The sequence shown here is derived from an EMBL/GenBank/DDBJ whole genome shotgun (WGS) entry which is preliminary data.</text>
</comment>
<name>A0A9W4J6A0_9EURO</name>
<proteinExistence type="predicted"/>
<accession>A0A9W4J6A0</accession>
<dbReference type="Gene3D" id="3.20.20.30">
    <property type="entry name" value="Luciferase-like domain"/>
    <property type="match status" value="1"/>
</dbReference>
<dbReference type="EMBL" id="CAJVPA010000183">
    <property type="protein sequence ID" value="CAG8373561.1"/>
    <property type="molecule type" value="Genomic_DNA"/>
</dbReference>
<dbReference type="GO" id="GO:0016705">
    <property type="term" value="F:oxidoreductase activity, acting on paired donors, with incorporation or reduction of molecular oxygen"/>
    <property type="evidence" value="ECO:0007669"/>
    <property type="project" value="InterPro"/>
</dbReference>
<gene>
    <name evidence="1" type="ORF">PSALAMII_LOCUS5201</name>
</gene>
<dbReference type="InterPro" id="IPR051260">
    <property type="entry name" value="Diverse_substr_monoxygenases"/>
</dbReference>
<evidence type="ECO:0008006" key="3">
    <source>
        <dbReference type="Google" id="ProtNLM"/>
    </source>
</evidence>
<dbReference type="SUPFAM" id="SSF51679">
    <property type="entry name" value="Bacterial luciferase-like"/>
    <property type="match status" value="1"/>
</dbReference>